<dbReference type="SUPFAM" id="SSF53756">
    <property type="entry name" value="UDP-Glycosyltransferase/glycogen phosphorylase"/>
    <property type="match status" value="1"/>
</dbReference>
<sequence length="234" mass="24775">MLWAKEADRFNAGFLPVLNSCRTSAGMPEIADVRDHMLTTRPVLARWPGRDGVLRTGAWIRADERPLDDAEPPVYFGFGSMRVGPECSRAAIGAARELARRAIVLRGWADLSVVDSSADCVAIGEVNHQALFKRLAAVVHHGGAGTMTTAAKAGTPQVAVPQMFDQFSFADRVQALGIGHAHLSKAPTAQSLAEALDHALRPGVVARAAEVSAEIRTDGAGIAARHVLSGISVN</sequence>
<organism evidence="2 3">
    <name type="scientific">Kibdelosporangium phytohabitans</name>
    <dbReference type="NCBI Taxonomy" id="860235"/>
    <lineage>
        <taxon>Bacteria</taxon>
        <taxon>Bacillati</taxon>
        <taxon>Actinomycetota</taxon>
        <taxon>Actinomycetes</taxon>
        <taxon>Pseudonocardiales</taxon>
        <taxon>Pseudonocardiaceae</taxon>
        <taxon>Kibdelosporangium</taxon>
    </lineage>
</organism>
<feature type="domain" description="Erythromycin biosynthesis protein CIII-like C-terminal" evidence="1">
    <location>
        <begin position="123"/>
        <end position="213"/>
    </location>
</feature>
<dbReference type="InterPro" id="IPR050426">
    <property type="entry name" value="Glycosyltransferase_28"/>
</dbReference>
<evidence type="ECO:0000313" key="2">
    <source>
        <dbReference type="EMBL" id="ALG13404.1"/>
    </source>
</evidence>
<protein>
    <recommendedName>
        <fullName evidence="1">Erythromycin biosynthesis protein CIII-like C-terminal domain-containing protein</fullName>
    </recommendedName>
</protein>
<dbReference type="FunFam" id="3.40.50.2000:FF:000009">
    <property type="entry name" value="Sterol 3-beta-glucosyltransferase UGT80A2"/>
    <property type="match status" value="1"/>
</dbReference>
<dbReference type="PANTHER" id="PTHR48050">
    <property type="entry name" value="STEROL 3-BETA-GLUCOSYLTRANSFERASE"/>
    <property type="match status" value="1"/>
</dbReference>
<accession>A0A0N9I5N8</accession>
<dbReference type="Proteomes" id="UP000063699">
    <property type="component" value="Chromosome"/>
</dbReference>
<gene>
    <name evidence="2" type="ORF">AOZ06_46940</name>
</gene>
<dbReference type="InterPro" id="IPR010610">
    <property type="entry name" value="EryCIII-like_C"/>
</dbReference>
<dbReference type="KEGG" id="kphy:AOZ06_46940"/>
<dbReference type="PANTHER" id="PTHR48050:SF13">
    <property type="entry name" value="STEROL 3-BETA-GLUCOSYLTRANSFERASE UGT80A2"/>
    <property type="match status" value="1"/>
</dbReference>
<evidence type="ECO:0000313" key="3">
    <source>
        <dbReference type="Proteomes" id="UP000063699"/>
    </source>
</evidence>
<dbReference type="GO" id="GO:0016758">
    <property type="term" value="F:hexosyltransferase activity"/>
    <property type="evidence" value="ECO:0007669"/>
    <property type="project" value="UniProtKB-ARBA"/>
</dbReference>
<proteinExistence type="predicted"/>
<reference evidence="2 3" key="1">
    <citation type="submission" date="2015-07" db="EMBL/GenBank/DDBJ databases">
        <title>Genome sequencing of Kibdelosporangium phytohabitans.</title>
        <authorList>
            <person name="Qin S."/>
            <person name="Xing K."/>
        </authorList>
    </citation>
    <scope>NUCLEOTIDE SEQUENCE [LARGE SCALE GENOMIC DNA]</scope>
    <source>
        <strain evidence="2 3">KLBMP1111</strain>
    </source>
</reference>
<name>A0A0N9I5N8_9PSEU</name>
<dbReference type="STRING" id="860235.AOZ06_46940"/>
<dbReference type="AlphaFoldDB" id="A0A0N9I5N8"/>
<dbReference type="Gene3D" id="3.40.50.2000">
    <property type="entry name" value="Glycogen Phosphorylase B"/>
    <property type="match status" value="1"/>
</dbReference>
<dbReference type="Pfam" id="PF06722">
    <property type="entry name" value="EryCIII-like_C"/>
    <property type="match status" value="1"/>
</dbReference>
<dbReference type="EMBL" id="CP012752">
    <property type="protein sequence ID" value="ALG13404.1"/>
    <property type="molecule type" value="Genomic_DNA"/>
</dbReference>
<keyword evidence="3" id="KW-1185">Reference proteome</keyword>
<evidence type="ECO:0000259" key="1">
    <source>
        <dbReference type="Pfam" id="PF06722"/>
    </source>
</evidence>